<organism evidence="1">
    <name type="scientific">uncultured Caudovirales phage</name>
    <dbReference type="NCBI Taxonomy" id="2100421"/>
    <lineage>
        <taxon>Viruses</taxon>
        <taxon>Duplodnaviria</taxon>
        <taxon>Heunggongvirae</taxon>
        <taxon>Uroviricota</taxon>
        <taxon>Caudoviricetes</taxon>
        <taxon>Peduoviridae</taxon>
        <taxon>Maltschvirus</taxon>
        <taxon>Maltschvirus maltsch</taxon>
    </lineage>
</organism>
<dbReference type="EMBL" id="LR796943">
    <property type="protein sequence ID" value="CAB4176587.1"/>
    <property type="molecule type" value="Genomic_DNA"/>
</dbReference>
<protein>
    <submittedName>
        <fullName evidence="1">Phage tail assembly chaperone protein, TAC6</fullName>
    </submittedName>
</protein>
<sequence>MELGLGVLGWTPKVFWSSTPHEFTAALNGYSEKNGVPSAGFTNEEIDDLQEMLDQALRDEGRL</sequence>
<evidence type="ECO:0000313" key="2">
    <source>
        <dbReference type="EMBL" id="CAB4210847.1"/>
    </source>
</evidence>
<reference evidence="1" key="1">
    <citation type="submission" date="2020-05" db="EMBL/GenBank/DDBJ databases">
        <authorList>
            <person name="Chiriac C."/>
            <person name="Salcher M."/>
            <person name="Ghai R."/>
            <person name="Kavagutti S V."/>
        </authorList>
    </citation>
    <scope>NUCLEOTIDE SEQUENCE</scope>
</reference>
<dbReference type="Pfam" id="PF09550">
    <property type="entry name" value="Phage_TAC_6"/>
    <property type="match status" value="1"/>
</dbReference>
<gene>
    <name evidence="2" type="ORF">UFOVP1425_46</name>
    <name evidence="3" type="ORF">UFOVP1672_24</name>
    <name evidence="1" type="ORF">UFOVP988_46</name>
</gene>
<dbReference type="InterPro" id="IPR019056">
    <property type="entry name" value="Phage_TAC_6"/>
</dbReference>
<accession>A0A6J5Q1N3</accession>
<dbReference type="EMBL" id="LR797536">
    <property type="protein sequence ID" value="CAB4223342.1"/>
    <property type="molecule type" value="Genomic_DNA"/>
</dbReference>
<dbReference type="EMBL" id="LR797367">
    <property type="protein sequence ID" value="CAB4210847.1"/>
    <property type="molecule type" value="Genomic_DNA"/>
</dbReference>
<evidence type="ECO:0000313" key="3">
    <source>
        <dbReference type="EMBL" id="CAB4223342.1"/>
    </source>
</evidence>
<proteinExistence type="predicted"/>
<evidence type="ECO:0000313" key="1">
    <source>
        <dbReference type="EMBL" id="CAB4176587.1"/>
    </source>
</evidence>
<name>A0A6J5Q1N3_9CAUD</name>